<dbReference type="InterPro" id="IPR016187">
    <property type="entry name" value="CTDL_fold"/>
</dbReference>
<name>A0A9Q1CCF1_HOLLE</name>
<proteinExistence type="predicted"/>
<feature type="region of interest" description="Disordered" evidence="1">
    <location>
        <begin position="293"/>
        <end position="318"/>
    </location>
</feature>
<feature type="chain" id="PRO_5040124033" evidence="2">
    <location>
        <begin position="23"/>
        <end position="442"/>
    </location>
</feature>
<organism evidence="5 6">
    <name type="scientific">Holothuria leucospilota</name>
    <name type="common">Black long sea cucumber</name>
    <name type="synonym">Mertensiothuria leucospilota</name>
    <dbReference type="NCBI Taxonomy" id="206669"/>
    <lineage>
        <taxon>Eukaryota</taxon>
        <taxon>Metazoa</taxon>
        <taxon>Echinodermata</taxon>
        <taxon>Eleutherozoa</taxon>
        <taxon>Echinozoa</taxon>
        <taxon>Holothuroidea</taxon>
        <taxon>Aspidochirotacea</taxon>
        <taxon>Aspidochirotida</taxon>
        <taxon>Holothuriidae</taxon>
        <taxon>Holothuria</taxon>
    </lineage>
</organism>
<evidence type="ECO:0000256" key="2">
    <source>
        <dbReference type="SAM" id="SignalP"/>
    </source>
</evidence>
<dbReference type="Gene3D" id="3.10.100.10">
    <property type="entry name" value="Mannose-Binding Protein A, subunit A"/>
    <property type="match status" value="1"/>
</dbReference>
<evidence type="ECO:0000259" key="3">
    <source>
        <dbReference type="SMART" id="SM00034"/>
    </source>
</evidence>
<gene>
    <name evidence="5" type="ORF">HOLleu_10001</name>
</gene>
<feature type="region of interest" description="Disordered" evidence="1">
    <location>
        <begin position="368"/>
        <end position="442"/>
    </location>
</feature>
<dbReference type="InterPro" id="IPR016186">
    <property type="entry name" value="C-type_lectin-like/link_sf"/>
</dbReference>
<dbReference type="PANTHER" id="PTHR15256">
    <property type="entry name" value="INTEGRAL MEMBRANE PROTEIN DGCR2/IDD"/>
    <property type="match status" value="1"/>
</dbReference>
<keyword evidence="2" id="KW-0732">Signal</keyword>
<keyword evidence="6" id="KW-1185">Reference proteome</keyword>
<dbReference type="AlphaFoldDB" id="A0A9Q1CCF1"/>
<evidence type="ECO:0000313" key="6">
    <source>
        <dbReference type="Proteomes" id="UP001152320"/>
    </source>
</evidence>
<protein>
    <submittedName>
        <fullName evidence="5">Integral membrane protein DGCR2/IDD</fullName>
    </submittedName>
</protein>
<dbReference type="EMBL" id="JAIZAY010000004">
    <property type="protein sequence ID" value="KAJ8043068.1"/>
    <property type="molecule type" value="Genomic_DNA"/>
</dbReference>
<dbReference type="InterPro" id="IPR001007">
    <property type="entry name" value="VWF_dom"/>
</dbReference>
<feature type="domain" description="C-type lectin" evidence="3">
    <location>
        <begin position="43"/>
        <end position="198"/>
    </location>
</feature>
<accession>A0A9Q1CCF1</accession>
<sequence length="442" mass="48628">MLAFSQFLAFSMTLFCVLSVDAIHGERANIRESLTQEEDLITCPENWDLFREEKTCFSRPDVAEVASHDAAQKHCRFQGGYLATATDPEISFFSENYYGSSGSNTNGTSEIHFWMNYVMIHDNRNSSYWNVAQEPVDQQQPAQLPTGLFPASVPNHLSEKSMVCLQLSFTYDLQNNMEPWPWTWKAADCNQKVPYMCEKPAINPCIDRLGNIVAEGEQFSPKSHNDPCVKCRCDQGSPSICSSAACAKPVCEIFRPDKNECCKYDCLDSDGNVYIPTNDDISTSGVRQLQESQLDFEPGSGPPPPSVDDIDHGFFREPPPPYSYLKADAFPRELPPPYQPSCGSGPRRLNFERASQRSDEVSLLRNSMAGSVPASPASEQTSAPVFLTPPESPNAESTAHSPLVSAATTPMESTATTPGTANTSIVSFLSDPLISPSRNTAV</sequence>
<feature type="signal peptide" evidence="2">
    <location>
        <begin position="1"/>
        <end position="22"/>
    </location>
</feature>
<dbReference type="GO" id="GO:0016020">
    <property type="term" value="C:membrane"/>
    <property type="evidence" value="ECO:0007669"/>
    <property type="project" value="TreeGrafter"/>
</dbReference>
<dbReference type="OrthoDB" id="8998425at2759"/>
<dbReference type="InterPro" id="IPR001304">
    <property type="entry name" value="C-type_lectin-like"/>
</dbReference>
<comment type="caution">
    <text evidence="5">The sequence shown here is derived from an EMBL/GenBank/DDBJ whole genome shotgun (WGS) entry which is preliminary data.</text>
</comment>
<dbReference type="CDD" id="cd00037">
    <property type="entry name" value="CLECT"/>
    <property type="match status" value="1"/>
</dbReference>
<evidence type="ECO:0000259" key="4">
    <source>
        <dbReference type="SMART" id="SM00214"/>
    </source>
</evidence>
<dbReference type="SUPFAM" id="SSF56436">
    <property type="entry name" value="C-type lectin-like"/>
    <property type="match status" value="1"/>
</dbReference>
<evidence type="ECO:0000256" key="1">
    <source>
        <dbReference type="SAM" id="MobiDB-lite"/>
    </source>
</evidence>
<feature type="compositionally biased region" description="Polar residues" evidence="1">
    <location>
        <begin position="394"/>
        <end position="427"/>
    </location>
</feature>
<reference evidence="5" key="1">
    <citation type="submission" date="2021-10" db="EMBL/GenBank/DDBJ databases">
        <title>Tropical sea cucumber genome reveals ecological adaptation and Cuvierian tubules defense mechanism.</title>
        <authorList>
            <person name="Chen T."/>
        </authorList>
    </citation>
    <scope>NUCLEOTIDE SEQUENCE</scope>
    <source>
        <strain evidence="5">Nanhai2018</strain>
        <tissue evidence="5">Muscle</tissue>
    </source>
</reference>
<dbReference type="Pfam" id="PF23334">
    <property type="entry name" value="VWC2L_2nd"/>
    <property type="match status" value="1"/>
</dbReference>
<dbReference type="InterPro" id="IPR042378">
    <property type="entry name" value="IDD"/>
</dbReference>
<dbReference type="Proteomes" id="UP001152320">
    <property type="component" value="Chromosome 4"/>
</dbReference>
<dbReference type="Pfam" id="PF00059">
    <property type="entry name" value="Lectin_C"/>
    <property type="match status" value="1"/>
</dbReference>
<dbReference type="PANTHER" id="PTHR15256:SF6">
    <property type="entry name" value="INTEGRAL MEMBRANE PROTEIN DGCR2_IDD"/>
    <property type="match status" value="1"/>
</dbReference>
<dbReference type="SMART" id="SM00034">
    <property type="entry name" value="CLECT"/>
    <property type="match status" value="1"/>
</dbReference>
<evidence type="ECO:0000313" key="5">
    <source>
        <dbReference type="EMBL" id="KAJ8043068.1"/>
    </source>
</evidence>
<dbReference type="SMART" id="SM00214">
    <property type="entry name" value="VWC"/>
    <property type="match status" value="1"/>
</dbReference>
<feature type="domain" description="VWFC" evidence="4">
    <location>
        <begin position="205"/>
        <end position="266"/>
    </location>
</feature>